<dbReference type="Pfam" id="PF04338">
    <property type="entry name" value="DUF481"/>
    <property type="match status" value="1"/>
</dbReference>
<proteinExistence type="predicted"/>
<feature type="chain" id="PRO_5032349872" evidence="1">
    <location>
        <begin position="19"/>
        <end position="264"/>
    </location>
</feature>
<gene>
    <name evidence="2" type="ORF">FJR03_00305</name>
</gene>
<dbReference type="AlphaFoldDB" id="A0A7M3V928"/>
<dbReference type="InterPro" id="IPR007433">
    <property type="entry name" value="DUF481"/>
</dbReference>
<dbReference type="Proteomes" id="UP000593910">
    <property type="component" value="Chromosome"/>
</dbReference>
<dbReference type="KEGG" id="smax:FJR03_00305"/>
<sequence length="264" mass="30166">MKKIVVGLAALASLTFGADVQTTEKPLKAHSELGYVQTSGNTETEAFNFELDIKKEWTKNVVTFEFDGQYATDKNVETKNKYTAELDYGYKFSERFSLNYLVGFKSDKFSGFRYQFYTGPGAKYKAIDQEAHKLSLEGNILYSVDQYEDVWVDALGTQLAYPYDGVVKDHISVPAYKDDYASYRIKGVYDWKILETLKFKQELSFRGSFEQGDKYFIYSKSAINNKINSIFSAGISYKVDYVNLPADGKQKTDRTFAVNLILDY</sequence>
<dbReference type="RefSeq" id="WP_193113693.1">
    <property type="nucleotide sequence ID" value="NZ_CP041165.1"/>
</dbReference>
<keyword evidence="3" id="KW-1185">Reference proteome</keyword>
<evidence type="ECO:0000313" key="3">
    <source>
        <dbReference type="Proteomes" id="UP000593910"/>
    </source>
</evidence>
<dbReference type="EMBL" id="CP041165">
    <property type="protein sequence ID" value="QOP40261.1"/>
    <property type="molecule type" value="Genomic_DNA"/>
</dbReference>
<reference evidence="2 3" key="1">
    <citation type="submission" date="2019-06" db="EMBL/GenBank/DDBJ databases">
        <title>Sulfurimonas gotlandica sp. nov., a chemoautotrophic and psychrotolerant epsilonproteobacterium isolated from a pelagic redoxcline, and an emended description of the genus Sulfurimonas.</title>
        <authorList>
            <person name="Wang S."/>
            <person name="Jiang L."/>
            <person name="Shao Z."/>
        </authorList>
    </citation>
    <scope>NUCLEOTIDE SEQUENCE [LARGE SCALE GENOMIC DNA]</scope>
    <source>
        <strain evidence="2 3">B2</strain>
    </source>
</reference>
<evidence type="ECO:0000313" key="2">
    <source>
        <dbReference type="EMBL" id="QOP40261.1"/>
    </source>
</evidence>
<keyword evidence="1" id="KW-0732">Signal</keyword>
<name>A0A7M3V928_9BACT</name>
<feature type="signal peptide" evidence="1">
    <location>
        <begin position="1"/>
        <end position="18"/>
    </location>
</feature>
<accession>A0A7M3V928</accession>
<evidence type="ECO:0000256" key="1">
    <source>
        <dbReference type="SAM" id="SignalP"/>
    </source>
</evidence>
<organism evidence="2 3">
    <name type="scientific">Sulfurimonas marina</name>
    <dbReference type="NCBI Taxonomy" id="2590551"/>
    <lineage>
        <taxon>Bacteria</taxon>
        <taxon>Pseudomonadati</taxon>
        <taxon>Campylobacterota</taxon>
        <taxon>Epsilonproteobacteria</taxon>
        <taxon>Campylobacterales</taxon>
        <taxon>Sulfurimonadaceae</taxon>
        <taxon>Sulfurimonas</taxon>
    </lineage>
</organism>
<protein>
    <submittedName>
        <fullName evidence="2">DUF481 domain-containing protein</fullName>
    </submittedName>
</protein>